<evidence type="ECO:0000313" key="2">
    <source>
        <dbReference type="Proteomes" id="UP000076296"/>
    </source>
</evidence>
<comment type="caution">
    <text evidence="1">The sequence shown here is derived from an EMBL/GenBank/DDBJ whole genome shotgun (WGS) entry which is preliminary data.</text>
</comment>
<dbReference type="AlphaFoldDB" id="A0AAJ0VL72"/>
<name>A0AAJ0VL72_ACIBA</name>
<evidence type="ECO:0000313" key="1">
    <source>
        <dbReference type="EMBL" id="KZA07813.1"/>
    </source>
</evidence>
<reference evidence="1 2" key="1">
    <citation type="submission" date="2016-01" db="EMBL/GenBank/DDBJ databases">
        <title>Draft sequences of Acinetobacter baumannii isolates from wounded military personnel.</title>
        <authorList>
            <person name="Arivett B.A."/>
            <person name="Fiester S.E."/>
            <person name="Ream D.C."/>
            <person name="Actis L.A."/>
        </authorList>
    </citation>
    <scope>NUCLEOTIDE SEQUENCE [LARGE SCALE GENOMIC DNA]</scope>
    <source>
        <strain evidence="1 2">AB2828</strain>
    </source>
</reference>
<protein>
    <submittedName>
        <fullName evidence="1">Uncharacterized protein</fullName>
    </submittedName>
</protein>
<accession>A0AAJ0VL72</accession>
<gene>
    <name evidence="1" type="ORF">LV35_04201</name>
</gene>
<sequence>MAAGGNSPDREEVSPAVSVNVRDNPIPGVVDIFERSGPLVLGRGAVVDGDADPALLHKVGHDGVALAAPIPDGPGPAGNEHEDRCIHRIEGKPDVELLAGAVVADGFGEELPPRIEMRKCGDHLAPRLLPVTGGGFERLARYEVGNHQLEDGVGVRATKESERLTRREPQRHPGRIRCLHRAVGGGHIDPVPRNPVITGQVAGPAREAPDSALGVRKNGLIVRLGVIEDELHDLVEKSCVPHVLSYPLVTQVDPSGVKSMEVAPPLVQVGQVQEPR</sequence>
<dbReference type="EMBL" id="LRDT01000084">
    <property type="protein sequence ID" value="KZA07813.1"/>
    <property type="molecule type" value="Genomic_DNA"/>
</dbReference>
<proteinExistence type="predicted"/>
<dbReference type="Proteomes" id="UP000076296">
    <property type="component" value="Unassembled WGS sequence"/>
</dbReference>
<organism evidence="1 2">
    <name type="scientific">Acinetobacter baumannii</name>
    <dbReference type="NCBI Taxonomy" id="470"/>
    <lineage>
        <taxon>Bacteria</taxon>
        <taxon>Pseudomonadati</taxon>
        <taxon>Pseudomonadota</taxon>
        <taxon>Gammaproteobacteria</taxon>
        <taxon>Moraxellales</taxon>
        <taxon>Moraxellaceae</taxon>
        <taxon>Acinetobacter</taxon>
        <taxon>Acinetobacter calcoaceticus/baumannii complex</taxon>
    </lineage>
</organism>